<organism evidence="2 3">
    <name type="scientific">Thelohanellus kitauei</name>
    <name type="common">Myxosporean</name>
    <dbReference type="NCBI Taxonomy" id="669202"/>
    <lineage>
        <taxon>Eukaryota</taxon>
        <taxon>Metazoa</taxon>
        <taxon>Cnidaria</taxon>
        <taxon>Myxozoa</taxon>
        <taxon>Myxosporea</taxon>
        <taxon>Bivalvulida</taxon>
        <taxon>Platysporina</taxon>
        <taxon>Myxobolidae</taxon>
        <taxon>Thelohanellus</taxon>
    </lineage>
</organism>
<comment type="caution">
    <text evidence="2">The sequence shown here is derived from an EMBL/GenBank/DDBJ whole genome shotgun (WGS) entry which is preliminary data.</text>
</comment>
<accession>A0A0C2J1S4</accession>
<dbReference type="AlphaFoldDB" id="A0A0C2J1S4"/>
<keyword evidence="1" id="KW-0812">Transmembrane</keyword>
<protein>
    <submittedName>
        <fullName evidence="2">Uncharacterized protein</fullName>
    </submittedName>
</protein>
<name>A0A0C2J1S4_THEKT</name>
<dbReference type="Proteomes" id="UP000031668">
    <property type="component" value="Unassembled WGS sequence"/>
</dbReference>
<evidence type="ECO:0000256" key="1">
    <source>
        <dbReference type="SAM" id="Phobius"/>
    </source>
</evidence>
<keyword evidence="3" id="KW-1185">Reference proteome</keyword>
<reference evidence="2 3" key="1">
    <citation type="journal article" date="2014" name="Genome Biol. Evol.">
        <title>The genome of the myxosporean Thelohanellus kitauei shows adaptations to nutrient acquisition within its fish host.</title>
        <authorList>
            <person name="Yang Y."/>
            <person name="Xiong J."/>
            <person name="Zhou Z."/>
            <person name="Huo F."/>
            <person name="Miao W."/>
            <person name="Ran C."/>
            <person name="Liu Y."/>
            <person name="Zhang J."/>
            <person name="Feng J."/>
            <person name="Wang M."/>
            <person name="Wang M."/>
            <person name="Wang L."/>
            <person name="Yao B."/>
        </authorList>
    </citation>
    <scope>NUCLEOTIDE SEQUENCE [LARGE SCALE GENOMIC DNA]</scope>
    <source>
        <strain evidence="2">Wuqing</strain>
    </source>
</reference>
<evidence type="ECO:0000313" key="2">
    <source>
        <dbReference type="EMBL" id="KII63042.1"/>
    </source>
</evidence>
<dbReference type="EMBL" id="JWZT01004801">
    <property type="protein sequence ID" value="KII63042.1"/>
    <property type="molecule type" value="Genomic_DNA"/>
</dbReference>
<evidence type="ECO:0000313" key="3">
    <source>
        <dbReference type="Proteomes" id="UP000031668"/>
    </source>
</evidence>
<gene>
    <name evidence="2" type="ORF">RF11_12941</name>
</gene>
<keyword evidence="1" id="KW-1133">Transmembrane helix</keyword>
<sequence>MRIHTNIGGSNFSTAIICVQPEYTLSANLDCIPFKCLLSSPLKGSSKIATLCCLSPGRHFGYSYPSRLLRYFLVCPFCCGLKFCLTVTIILHILVDWGFS</sequence>
<proteinExistence type="predicted"/>
<feature type="transmembrane region" description="Helical" evidence="1">
    <location>
        <begin position="68"/>
        <end position="95"/>
    </location>
</feature>
<keyword evidence="1" id="KW-0472">Membrane</keyword>